<gene>
    <name evidence="2" type="ORF">KN815_27035</name>
</gene>
<protein>
    <submittedName>
        <fullName evidence="2">Uncharacterized protein</fullName>
    </submittedName>
</protein>
<evidence type="ECO:0000256" key="1">
    <source>
        <dbReference type="SAM" id="MobiDB-lite"/>
    </source>
</evidence>
<accession>A0ABS6CKW4</accession>
<evidence type="ECO:0000313" key="3">
    <source>
        <dbReference type="Proteomes" id="UP000720508"/>
    </source>
</evidence>
<keyword evidence="3" id="KW-1185">Reference proteome</keyword>
<dbReference type="EMBL" id="JAHLEM010000320">
    <property type="protein sequence ID" value="MBU3867577.1"/>
    <property type="molecule type" value="Genomic_DNA"/>
</dbReference>
<proteinExistence type="predicted"/>
<reference evidence="2 3" key="1">
    <citation type="submission" date="2021-06" db="EMBL/GenBank/DDBJ databases">
        <authorList>
            <person name="Pan X."/>
        </authorList>
    </citation>
    <scope>NUCLEOTIDE SEQUENCE [LARGE SCALE GENOMIC DNA]</scope>
    <source>
        <strain evidence="2 3">4503</strain>
    </source>
</reference>
<name>A0ABS6CKW4_9ACTN</name>
<evidence type="ECO:0000313" key="2">
    <source>
        <dbReference type="EMBL" id="MBU3867577.1"/>
    </source>
</evidence>
<sequence length="86" mass="9547">MGVDRVNEPTPYNGPQPGEEAYDAAAERTGILQAICDVDELAFDHRMPGPLVAFLRRQRGGQEWMTDSRNLQFPEAARPHPNPGDT</sequence>
<feature type="region of interest" description="Disordered" evidence="1">
    <location>
        <begin position="1"/>
        <end position="20"/>
    </location>
</feature>
<dbReference type="Proteomes" id="UP000720508">
    <property type="component" value="Unassembled WGS sequence"/>
</dbReference>
<comment type="caution">
    <text evidence="2">The sequence shown here is derived from an EMBL/GenBank/DDBJ whole genome shotgun (WGS) entry which is preliminary data.</text>
</comment>
<organism evidence="2 3">
    <name type="scientific">Streptomyces niphimycinicus</name>
    <dbReference type="NCBI Taxonomy" id="2842201"/>
    <lineage>
        <taxon>Bacteria</taxon>
        <taxon>Bacillati</taxon>
        <taxon>Actinomycetota</taxon>
        <taxon>Actinomycetes</taxon>
        <taxon>Kitasatosporales</taxon>
        <taxon>Streptomycetaceae</taxon>
        <taxon>Streptomyces</taxon>
    </lineage>
</organism>